<feature type="transmembrane region" description="Helical" evidence="1">
    <location>
        <begin position="241"/>
        <end position="265"/>
    </location>
</feature>
<accession>A0AA35X473</accession>
<dbReference type="EMBL" id="CASHTH010002940">
    <property type="protein sequence ID" value="CAI8037480.1"/>
    <property type="molecule type" value="Genomic_DNA"/>
</dbReference>
<reference evidence="3" key="1">
    <citation type="submission" date="2023-03" db="EMBL/GenBank/DDBJ databases">
        <authorList>
            <person name="Steffen K."/>
            <person name="Cardenas P."/>
        </authorList>
    </citation>
    <scope>NUCLEOTIDE SEQUENCE</scope>
</reference>
<protein>
    <submittedName>
        <fullName evidence="3">Uncharacterized protein</fullName>
    </submittedName>
</protein>
<feature type="transmembrane region" description="Helical" evidence="1">
    <location>
        <begin position="181"/>
        <end position="200"/>
    </location>
</feature>
<evidence type="ECO:0000313" key="3">
    <source>
        <dbReference type="EMBL" id="CAI8037480.1"/>
    </source>
</evidence>
<evidence type="ECO:0000256" key="2">
    <source>
        <dbReference type="SAM" id="SignalP"/>
    </source>
</evidence>
<name>A0AA35X473_GEOBA</name>
<feature type="transmembrane region" description="Helical" evidence="1">
    <location>
        <begin position="212"/>
        <end position="234"/>
    </location>
</feature>
<keyword evidence="1" id="KW-0812">Transmembrane</keyword>
<sequence length="322" mass="36388">MAASLLHLLVTTTAVACIAKAVKECPPWFEWVNTSDSSGYCDCPSELPNFIHCDERNQRSSISQGSCIFYNRKEDTISATSCLFFFPAHATKNGMFTLPANVSELNSVVCGNLSREVKGPMCGRCTNGTGPSVYSIGTECVPCSPINIFYYFLLQYLPSMVMFLIVIIFRPNITSGPMANYVLFCNFSVIYFRLNLWIFVKPHDAITNVAKAALTLSAVWSFDALLFVSPHLCISHHMEEFYIPFLEFVATLYPFVLLLLTYAVIEMHRKNFAPVVYLWRLFSRVYVQFYRAWDPKIINDSSLCITVLFVICQAQLSYLAGI</sequence>
<dbReference type="AlphaFoldDB" id="A0AA35X473"/>
<evidence type="ECO:0000313" key="4">
    <source>
        <dbReference type="Proteomes" id="UP001174909"/>
    </source>
</evidence>
<proteinExistence type="predicted"/>
<dbReference type="Proteomes" id="UP001174909">
    <property type="component" value="Unassembled WGS sequence"/>
</dbReference>
<keyword evidence="1" id="KW-1133">Transmembrane helix</keyword>
<keyword evidence="2" id="KW-0732">Signal</keyword>
<comment type="caution">
    <text evidence="3">The sequence shown here is derived from an EMBL/GenBank/DDBJ whole genome shotgun (WGS) entry which is preliminary data.</text>
</comment>
<feature type="chain" id="PRO_5041308121" evidence="2">
    <location>
        <begin position="22"/>
        <end position="322"/>
    </location>
</feature>
<feature type="signal peptide" evidence="2">
    <location>
        <begin position="1"/>
        <end position="21"/>
    </location>
</feature>
<organism evidence="3 4">
    <name type="scientific">Geodia barretti</name>
    <name type="common">Barrett's horny sponge</name>
    <dbReference type="NCBI Taxonomy" id="519541"/>
    <lineage>
        <taxon>Eukaryota</taxon>
        <taxon>Metazoa</taxon>
        <taxon>Porifera</taxon>
        <taxon>Demospongiae</taxon>
        <taxon>Heteroscleromorpha</taxon>
        <taxon>Tetractinellida</taxon>
        <taxon>Astrophorina</taxon>
        <taxon>Geodiidae</taxon>
        <taxon>Geodia</taxon>
    </lineage>
</organism>
<evidence type="ECO:0000256" key="1">
    <source>
        <dbReference type="SAM" id="Phobius"/>
    </source>
</evidence>
<keyword evidence="4" id="KW-1185">Reference proteome</keyword>
<keyword evidence="1" id="KW-0472">Membrane</keyword>
<gene>
    <name evidence="3" type="ORF">GBAR_LOCUS20960</name>
</gene>
<feature type="transmembrane region" description="Helical" evidence="1">
    <location>
        <begin position="148"/>
        <end position="169"/>
    </location>
</feature>